<reference evidence="4" key="1">
    <citation type="journal article" date="2016" name="Nature">
        <title>Genome evolution in the allotetraploid frog Xenopus laevis.</title>
        <authorList>
            <person name="Session A.M."/>
            <person name="Uno Y."/>
            <person name="Kwon T."/>
            <person name="Chapman J.A."/>
            <person name="Toyoda A."/>
            <person name="Takahashi S."/>
            <person name="Fukui A."/>
            <person name="Hikosaka A."/>
            <person name="Suzuki A."/>
            <person name="Kondo M."/>
            <person name="van Heeringen S.J."/>
            <person name="Quigley I."/>
            <person name="Heinz S."/>
            <person name="Ogino H."/>
            <person name="Ochi H."/>
            <person name="Hellsten U."/>
            <person name="Lyons J.B."/>
            <person name="Simakov O."/>
            <person name="Putnam N."/>
            <person name="Stites J."/>
            <person name="Kuroki Y."/>
            <person name="Tanaka T."/>
            <person name="Michiue T."/>
            <person name="Watanabe M."/>
            <person name="Bogdanovic O."/>
            <person name="Lister R."/>
            <person name="Georgiou G."/>
            <person name="Paranjpe S.S."/>
            <person name="van Kruijsbergen I."/>
            <person name="Shu S."/>
            <person name="Carlson J."/>
            <person name="Kinoshita T."/>
            <person name="Ohta Y."/>
            <person name="Mawaribuchi S."/>
            <person name="Jenkins J."/>
            <person name="Grimwood J."/>
            <person name="Schmutz J."/>
            <person name="Mitros T."/>
            <person name="Mozaffari S.V."/>
            <person name="Suzuki Y."/>
            <person name="Haramoto Y."/>
            <person name="Yamamoto T.S."/>
            <person name="Takagi C."/>
            <person name="Heald R."/>
            <person name="Miller K."/>
            <person name="Haudenschild C."/>
            <person name="Kitzman J."/>
            <person name="Nakayama T."/>
            <person name="Izutsu Y."/>
            <person name="Robert J."/>
            <person name="Fortriede J."/>
            <person name="Burns K."/>
            <person name="Lotay V."/>
            <person name="Karimi K."/>
            <person name="Yasuoka Y."/>
            <person name="Dichmann D.S."/>
            <person name="Flajnik M.F."/>
            <person name="Houston D.W."/>
            <person name="Shendure J."/>
            <person name="DuPasquier L."/>
            <person name="Vize P.D."/>
            <person name="Zorn A.M."/>
            <person name="Ito M."/>
            <person name="Marcotte E.M."/>
            <person name="Wallingford J.B."/>
            <person name="Ito Y."/>
            <person name="Asashima M."/>
            <person name="Ueno N."/>
            <person name="Matsuda Y."/>
            <person name="Veenstra G.J."/>
            <person name="Fujiyama A."/>
            <person name="Harland R.M."/>
            <person name="Taira M."/>
            <person name="Rokhsar D.S."/>
        </authorList>
    </citation>
    <scope>NUCLEOTIDE SEQUENCE [LARGE SCALE GENOMIC DNA]</scope>
    <source>
        <strain evidence="4">J</strain>
    </source>
</reference>
<evidence type="ECO:0000313" key="3">
    <source>
        <dbReference type="EMBL" id="OCT61831.1"/>
    </source>
</evidence>
<feature type="chain" id="PRO_5037133179" evidence="2">
    <location>
        <begin position="21"/>
        <end position="140"/>
    </location>
</feature>
<evidence type="ECO:0000256" key="2">
    <source>
        <dbReference type="SAM" id="SignalP"/>
    </source>
</evidence>
<name>A0A974H2A9_XENLA</name>
<dbReference type="OMA" id="NSAQTNE"/>
<feature type="compositionally biased region" description="Polar residues" evidence="1">
    <location>
        <begin position="69"/>
        <end position="81"/>
    </location>
</feature>
<dbReference type="Proteomes" id="UP000694892">
    <property type="component" value="Chromosome 9_10S"/>
</dbReference>
<gene>
    <name evidence="3" type="ORF">XELAEV_18047861mg</name>
</gene>
<organism evidence="3 4">
    <name type="scientific">Xenopus laevis</name>
    <name type="common">African clawed frog</name>
    <dbReference type="NCBI Taxonomy" id="8355"/>
    <lineage>
        <taxon>Eukaryota</taxon>
        <taxon>Metazoa</taxon>
        <taxon>Chordata</taxon>
        <taxon>Craniata</taxon>
        <taxon>Vertebrata</taxon>
        <taxon>Euteleostomi</taxon>
        <taxon>Amphibia</taxon>
        <taxon>Batrachia</taxon>
        <taxon>Anura</taxon>
        <taxon>Pipoidea</taxon>
        <taxon>Pipidae</taxon>
        <taxon>Xenopodinae</taxon>
        <taxon>Xenopus</taxon>
        <taxon>Xenopus</taxon>
    </lineage>
</organism>
<feature type="region of interest" description="Disordered" evidence="1">
    <location>
        <begin position="25"/>
        <end position="57"/>
    </location>
</feature>
<sequence length="140" mass="15009">MKPIILLTLLVAVLIQAATCRTVAKEKTSDEGSGMDESTTGSHEVPISGEPDKSKTFPTLPVEVLEEINSAQTNEDTSGFSPESIPALDKTDQKAALQDELLLAFLLTHGGDLSKLNNGQDQIFPSTTDEDSEKLKNGHD</sequence>
<evidence type="ECO:0000313" key="4">
    <source>
        <dbReference type="Proteomes" id="UP000694892"/>
    </source>
</evidence>
<keyword evidence="2" id="KW-0732">Signal</keyword>
<proteinExistence type="predicted"/>
<dbReference type="AlphaFoldDB" id="A0A974H2A9"/>
<feature type="compositionally biased region" description="Polar residues" evidence="1">
    <location>
        <begin position="115"/>
        <end position="127"/>
    </location>
</feature>
<evidence type="ECO:0000256" key="1">
    <source>
        <dbReference type="SAM" id="MobiDB-lite"/>
    </source>
</evidence>
<feature type="region of interest" description="Disordered" evidence="1">
    <location>
        <begin position="68"/>
        <end position="87"/>
    </location>
</feature>
<protein>
    <submittedName>
        <fullName evidence="3">Uncharacterized protein</fullName>
    </submittedName>
</protein>
<dbReference type="EMBL" id="CM004483">
    <property type="protein sequence ID" value="OCT61831.1"/>
    <property type="molecule type" value="Genomic_DNA"/>
</dbReference>
<accession>A0A974H2A9</accession>
<feature type="region of interest" description="Disordered" evidence="1">
    <location>
        <begin position="113"/>
        <end position="140"/>
    </location>
</feature>
<feature type="signal peptide" evidence="2">
    <location>
        <begin position="1"/>
        <end position="20"/>
    </location>
</feature>